<keyword evidence="1" id="KW-0732">Signal</keyword>
<name>A0A9P9WQK1_9PEZI</name>
<dbReference type="AlphaFoldDB" id="A0A9P9WQK1"/>
<proteinExistence type="predicted"/>
<dbReference type="EMBL" id="JAFIMR010000008">
    <property type="protein sequence ID" value="KAI1875165.1"/>
    <property type="molecule type" value="Genomic_DNA"/>
</dbReference>
<evidence type="ECO:0000256" key="1">
    <source>
        <dbReference type="SAM" id="SignalP"/>
    </source>
</evidence>
<sequence length="69" mass="7428">MHHITTLLLTMVIASTAVDVSLRTAEDKSGSSDPIDYGVARMRERGSGPAENLILPIDANHVPVQPPHK</sequence>
<protein>
    <submittedName>
        <fullName evidence="2">Uncharacterized protein</fullName>
    </submittedName>
</protein>
<comment type="caution">
    <text evidence="2">The sequence shown here is derived from an EMBL/GenBank/DDBJ whole genome shotgun (WGS) entry which is preliminary data.</text>
</comment>
<organism evidence="2 3">
    <name type="scientific">Neoarthrinium moseri</name>
    <dbReference type="NCBI Taxonomy" id="1658444"/>
    <lineage>
        <taxon>Eukaryota</taxon>
        <taxon>Fungi</taxon>
        <taxon>Dikarya</taxon>
        <taxon>Ascomycota</taxon>
        <taxon>Pezizomycotina</taxon>
        <taxon>Sordariomycetes</taxon>
        <taxon>Xylariomycetidae</taxon>
        <taxon>Amphisphaeriales</taxon>
        <taxon>Apiosporaceae</taxon>
        <taxon>Neoarthrinium</taxon>
    </lineage>
</organism>
<dbReference type="Proteomes" id="UP000829685">
    <property type="component" value="Unassembled WGS sequence"/>
</dbReference>
<evidence type="ECO:0000313" key="3">
    <source>
        <dbReference type="Proteomes" id="UP000829685"/>
    </source>
</evidence>
<evidence type="ECO:0000313" key="2">
    <source>
        <dbReference type="EMBL" id="KAI1875165.1"/>
    </source>
</evidence>
<gene>
    <name evidence="2" type="ORF">JX265_004223</name>
</gene>
<keyword evidence="3" id="KW-1185">Reference proteome</keyword>
<feature type="chain" id="PRO_5040379543" evidence="1">
    <location>
        <begin position="18"/>
        <end position="69"/>
    </location>
</feature>
<feature type="signal peptide" evidence="1">
    <location>
        <begin position="1"/>
        <end position="17"/>
    </location>
</feature>
<reference evidence="2" key="1">
    <citation type="submission" date="2021-03" db="EMBL/GenBank/DDBJ databases">
        <title>Revisited historic fungal species revealed as producer of novel bioactive compounds through whole genome sequencing and comparative genomics.</title>
        <authorList>
            <person name="Vignolle G.A."/>
            <person name="Hochenegger N."/>
            <person name="Mach R.L."/>
            <person name="Mach-Aigner A.R."/>
            <person name="Javad Rahimi M."/>
            <person name="Salim K.A."/>
            <person name="Chan C.M."/>
            <person name="Lim L.B.L."/>
            <person name="Cai F."/>
            <person name="Druzhinina I.S."/>
            <person name="U'Ren J.M."/>
            <person name="Derntl C."/>
        </authorList>
    </citation>
    <scope>NUCLEOTIDE SEQUENCE</scope>
    <source>
        <strain evidence="2">TUCIM 5799</strain>
    </source>
</reference>
<accession>A0A9P9WQK1</accession>